<dbReference type="PANTHER" id="PTHR12736">
    <property type="entry name" value="LANC-LIKE PROTEIN"/>
    <property type="match status" value="1"/>
</dbReference>
<keyword evidence="1" id="KW-0862">Zinc</keyword>
<feature type="region of interest" description="Disordered" evidence="2">
    <location>
        <begin position="27"/>
        <end position="67"/>
    </location>
</feature>
<dbReference type="SUPFAM" id="SSF158745">
    <property type="entry name" value="LanC-like"/>
    <property type="match status" value="1"/>
</dbReference>
<name>A0ABD3M633_9STRA</name>
<sequence length="791" mass="87226">MARQQLLFLLEDDEDKLNPTILSRRSLSSQQYNSSIDARDAETEVQQSPQNQNDTIDDDQPTPLKNEYNVSNDETGLLLSGFGFNDNRVSNKVTEASTSASSATEGSTSEGSFSDAKQVVRFDYDLLIASSAETASTLAQQQQSIESVYTMVRQFEARLLENVGSELSKHNGETSLVCGEDGGDVVQLASGRERKGGADGMRLRGGEQRKLQSSLSGPWVKLSRLSSLPSDEVLNATTCGTNSASSSTTSSLTANETTASSCYPIAGYMTVYYINDGNSTDSTQYVHDVNTFIGKSLQDVIQRSITNMTDSGSMPMIVGSEYVGSHRDNGTTNITAMDMHQSLSPQQLQLGMGSSQSSSPSLSTAQLIGTVVAGSLVTIAFVMLALFARRRSRRSVTIDDGQLQEMNSNRNMIIPPIQYVDSSCQDSCGDRDSFENNDCFPSVEVDNDEAYYRQQHQHDWLAQTMTCRLLFDASTAVEHVLSCHPLQRNMRITLLEGERVGALALFAAIHSSLEFIEGTTSTQKLSDSKSELLDIGTRLVQNLSESECEVLYGRAGYLHAIALVRSETGDVEFGRPLVEQIVRVIIKEGERNAQAARTRSDVGGTLSLLWKWHNKAYLGAIHGVVGILYTLLCFIDEVSTIEGAIHKIKMTLAALNGMCYSSSDNLRSSIGSERDELVHLCHGNAYCFLAVYRGLKHLEERMRNVFIVAESNVICRDSDEWLHWAHHFAKFGMDHIDELCGVPDHPYSMYEGMCGLIMLLQDLKDPMNAYLPCFENNLGKVLVDYRKEDLE</sequence>
<dbReference type="SMART" id="SM01260">
    <property type="entry name" value="LANC_like"/>
    <property type="match status" value="1"/>
</dbReference>
<dbReference type="PANTHER" id="PTHR12736:SF7">
    <property type="entry name" value="LANC-LIKE PROTEIN 3"/>
    <property type="match status" value="1"/>
</dbReference>
<keyword evidence="5" id="KW-1185">Reference proteome</keyword>
<evidence type="ECO:0000256" key="1">
    <source>
        <dbReference type="PIRSR" id="PIRSR607822-1"/>
    </source>
</evidence>
<dbReference type="EMBL" id="JALLBG020000237">
    <property type="protein sequence ID" value="KAL3758201.1"/>
    <property type="molecule type" value="Genomic_DNA"/>
</dbReference>
<feature type="transmembrane region" description="Helical" evidence="3">
    <location>
        <begin position="367"/>
        <end position="388"/>
    </location>
</feature>
<dbReference type="Gene3D" id="1.50.10.10">
    <property type="match status" value="2"/>
</dbReference>
<feature type="binding site" evidence="1">
    <location>
        <position position="681"/>
    </location>
    <ligand>
        <name>Zn(2+)</name>
        <dbReference type="ChEBI" id="CHEBI:29105"/>
    </ligand>
</feature>
<feature type="binding site" evidence="1">
    <location>
        <position position="715"/>
    </location>
    <ligand>
        <name>Zn(2+)</name>
        <dbReference type="ChEBI" id="CHEBI:29105"/>
    </ligand>
</feature>
<organism evidence="4 5">
    <name type="scientific">Discostella pseudostelligera</name>
    <dbReference type="NCBI Taxonomy" id="259834"/>
    <lineage>
        <taxon>Eukaryota</taxon>
        <taxon>Sar</taxon>
        <taxon>Stramenopiles</taxon>
        <taxon>Ochrophyta</taxon>
        <taxon>Bacillariophyta</taxon>
        <taxon>Coscinodiscophyceae</taxon>
        <taxon>Thalassiosirophycidae</taxon>
        <taxon>Stephanodiscales</taxon>
        <taxon>Stephanodiscaceae</taxon>
        <taxon>Discostella</taxon>
    </lineage>
</organism>
<dbReference type="InterPro" id="IPR012341">
    <property type="entry name" value="6hp_glycosidase-like_sf"/>
</dbReference>
<evidence type="ECO:0000256" key="3">
    <source>
        <dbReference type="SAM" id="Phobius"/>
    </source>
</evidence>
<gene>
    <name evidence="4" type="ORF">ACHAWU_004839</name>
</gene>
<proteinExistence type="predicted"/>
<evidence type="ECO:0000313" key="4">
    <source>
        <dbReference type="EMBL" id="KAL3758201.1"/>
    </source>
</evidence>
<accession>A0ABD3M633</accession>
<evidence type="ECO:0000313" key="5">
    <source>
        <dbReference type="Proteomes" id="UP001530293"/>
    </source>
</evidence>
<dbReference type="Proteomes" id="UP001530293">
    <property type="component" value="Unassembled WGS sequence"/>
</dbReference>
<keyword evidence="3" id="KW-0812">Transmembrane</keyword>
<dbReference type="Pfam" id="PF05147">
    <property type="entry name" value="LANC_like"/>
    <property type="match status" value="1"/>
</dbReference>
<keyword evidence="3" id="KW-0472">Membrane</keyword>
<evidence type="ECO:0000256" key="2">
    <source>
        <dbReference type="SAM" id="MobiDB-lite"/>
    </source>
</evidence>
<comment type="caution">
    <text evidence="4">The sequence shown here is derived from an EMBL/GenBank/DDBJ whole genome shotgun (WGS) entry which is preliminary data.</text>
</comment>
<dbReference type="CDD" id="cd04794">
    <property type="entry name" value="euk_LANCL"/>
    <property type="match status" value="1"/>
</dbReference>
<feature type="compositionally biased region" description="Polar residues" evidence="2">
    <location>
        <begin position="44"/>
        <end position="54"/>
    </location>
</feature>
<keyword evidence="3" id="KW-1133">Transmembrane helix</keyword>
<dbReference type="InterPro" id="IPR007822">
    <property type="entry name" value="LANC-like"/>
</dbReference>
<dbReference type="AlphaFoldDB" id="A0ABD3M633"/>
<feature type="compositionally biased region" description="Polar residues" evidence="2">
    <location>
        <begin position="27"/>
        <end position="36"/>
    </location>
</feature>
<dbReference type="PRINTS" id="PR01950">
    <property type="entry name" value="LANCSUPER"/>
</dbReference>
<reference evidence="4 5" key="1">
    <citation type="submission" date="2024-10" db="EMBL/GenBank/DDBJ databases">
        <title>Updated reference genomes for cyclostephanoid diatoms.</title>
        <authorList>
            <person name="Roberts W.R."/>
            <person name="Alverson A.J."/>
        </authorList>
    </citation>
    <scope>NUCLEOTIDE SEQUENCE [LARGE SCALE GENOMIC DNA]</scope>
    <source>
        <strain evidence="4 5">AJA232-27</strain>
    </source>
</reference>
<keyword evidence="1" id="KW-0479">Metal-binding</keyword>
<protein>
    <submittedName>
        <fullName evidence="4">Uncharacterized protein</fullName>
    </submittedName>
</protein>